<dbReference type="InterPro" id="IPR003835">
    <property type="entry name" value="Glyco_trans_19"/>
</dbReference>
<dbReference type="STRING" id="157072.A0A024UQ99"/>
<keyword evidence="3" id="KW-0441">Lipid A biosynthesis</keyword>
<accession>A0A024UQ99</accession>
<organism evidence="8">
    <name type="scientific">Aphanomyces invadans</name>
    <dbReference type="NCBI Taxonomy" id="157072"/>
    <lineage>
        <taxon>Eukaryota</taxon>
        <taxon>Sar</taxon>
        <taxon>Stramenopiles</taxon>
        <taxon>Oomycota</taxon>
        <taxon>Saprolegniomycetes</taxon>
        <taxon>Saprolegniales</taxon>
        <taxon>Verrucalvaceae</taxon>
        <taxon>Aphanomyces</taxon>
    </lineage>
</organism>
<keyword evidence="4" id="KW-0328">Glycosyltransferase</keyword>
<dbReference type="RefSeq" id="XP_008862175.1">
    <property type="nucleotide sequence ID" value="XM_008863953.1"/>
</dbReference>
<dbReference type="OrthoDB" id="2419at2759"/>
<evidence type="ECO:0000256" key="6">
    <source>
        <dbReference type="ARBA" id="ARBA00023098"/>
    </source>
</evidence>
<dbReference type="PANTHER" id="PTHR30372:SF4">
    <property type="entry name" value="LIPID-A-DISACCHARIDE SYNTHASE, MITOCHONDRIAL-RELATED"/>
    <property type="match status" value="1"/>
</dbReference>
<dbReference type="EMBL" id="KI913953">
    <property type="protein sequence ID" value="ETW08370.1"/>
    <property type="molecule type" value="Genomic_DNA"/>
</dbReference>
<keyword evidence="2" id="KW-0444">Lipid biosynthesis</keyword>
<dbReference type="AlphaFoldDB" id="A0A024UQ99"/>
<comment type="catalytic activity">
    <reaction evidence="7">
        <text>a lipid X + a UDP-2-N,3-O-bis[(3R)-3-hydroxyacyl]-alpha-D-glucosamine = a lipid A disaccharide + UDP + H(+)</text>
        <dbReference type="Rhea" id="RHEA:67828"/>
        <dbReference type="ChEBI" id="CHEBI:15378"/>
        <dbReference type="ChEBI" id="CHEBI:58223"/>
        <dbReference type="ChEBI" id="CHEBI:137748"/>
        <dbReference type="ChEBI" id="CHEBI:176338"/>
        <dbReference type="ChEBI" id="CHEBI:176343"/>
        <dbReference type="EC" id="2.4.1.182"/>
    </reaction>
</comment>
<name>A0A024UQ99_9STRA</name>
<dbReference type="EC" id="2.4.1.182" evidence="1"/>
<dbReference type="GO" id="GO:0005543">
    <property type="term" value="F:phospholipid binding"/>
    <property type="evidence" value="ECO:0007669"/>
    <property type="project" value="TreeGrafter"/>
</dbReference>
<dbReference type="GeneID" id="20078015"/>
<sequence length="464" mass="50312">MVSAARASKLVYVVAGEASGDAIGGKLIRALQRRHGDGPFQFRGVGGPQMTAAGNFSSLFPMQELSVMGLVEVLPRVLAIKRRHRHVVEDIKTSQPDAIVTIDSKGFCFRVLKTLQSERNSTGRCPAIVHYVAPSIWAFKHKYRKAASTASSLRQFMDHMLVLLPFEGPLFNQGHAAAPWTTFVGHPSVEAFLDSHNLFRQHKLTASKAHTAISARFGAREWLPERPGDTVLAAQAAIFHQARLSGRQNSLERGEFVIAALVGSRENEVRRTIGLVKAAVASFAHDKNVQVHVVFPTIPSIASLLHQSLHGWAIPHTISVQVEAKTSVLQTSNVALAVSGTVVIESLLAGTPTIVIYRANWFTEMIATALARVKFVTLPNILVEQEIVPELIFSKCTRANIANALTNAFKAGTIPDPSNDVLVSAALSQLVPWTVDKSSVTPCRGSDLAAAVVVHEMNKKAQMT</sequence>
<evidence type="ECO:0000256" key="2">
    <source>
        <dbReference type="ARBA" id="ARBA00022516"/>
    </source>
</evidence>
<dbReference type="Pfam" id="PF02684">
    <property type="entry name" value="LpxB"/>
    <property type="match status" value="2"/>
</dbReference>
<keyword evidence="6" id="KW-0443">Lipid metabolism</keyword>
<evidence type="ECO:0000256" key="1">
    <source>
        <dbReference type="ARBA" id="ARBA00012687"/>
    </source>
</evidence>
<dbReference type="VEuPathDB" id="FungiDB:H310_00965"/>
<evidence type="ECO:0000256" key="3">
    <source>
        <dbReference type="ARBA" id="ARBA00022556"/>
    </source>
</evidence>
<dbReference type="PANTHER" id="PTHR30372">
    <property type="entry name" value="LIPID-A-DISACCHARIDE SYNTHASE"/>
    <property type="match status" value="1"/>
</dbReference>
<keyword evidence="5" id="KW-0808">Transferase</keyword>
<evidence type="ECO:0000256" key="5">
    <source>
        <dbReference type="ARBA" id="ARBA00022679"/>
    </source>
</evidence>
<reference evidence="8" key="1">
    <citation type="submission" date="2013-12" db="EMBL/GenBank/DDBJ databases">
        <title>The Genome Sequence of Aphanomyces invadans NJM9701.</title>
        <authorList>
            <consortium name="The Broad Institute Genomics Platform"/>
            <person name="Russ C."/>
            <person name="Tyler B."/>
            <person name="van West P."/>
            <person name="Dieguez-Uribeondo J."/>
            <person name="Young S.K."/>
            <person name="Zeng Q."/>
            <person name="Gargeya S."/>
            <person name="Fitzgerald M."/>
            <person name="Abouelleil A."/>
            <person name="Alvarado L."/>
            <person name="Chapman S.B."/>
            <person name="Gainer-Dewar J."/>
            <person name="Goldberg J."/>
            <person name="Griggs A."/>
            <person name="Gujja S."/>
            <person name="Hansen M."/>
            <person name="Howarth C."/>
            <person name="Imamovic A."/>
            <person name="Ireland A."/>
            <person name="Larimer J."/>
            <person name="McCowan C."/>
            <person name="Murphy C."/>
            <person name="Pearson M."/>
            <person name="Poon T.W."/>
            <person name="Priest M."/>
            <person name="Roberts A."/>
            <person name="Saif S."/>
            <person name="Shea T."/>
            <person name="Sykes S."/>
            <person name="Wortman J."/>
            <person name="Nusbaum C."/>
            <person name="Birren B."/>
        </authorList>
    </citation>
    <scope>NUCLEOTIDE SEQUENCE [LARGE SCALE GENOMIC DNA]</scope>
    <source>
        <strain evidence="8">NJM9701</strain>
    </source>
</reference>
<evidence type="ECO:0000256" key="4">
    <source>
        <dbReference type="ARBA" id="ARBA00022676"/>
    </source>
</evidence>
<dbReference type="GO" id="GO:0008915">
    <property type="term" value="F:lipid-A-disaccharide synthase activity"/>
    <property type="evidence" value="ECO:0007669"/>
    <property type="project" value="UniProtKB-EC"/>
</dbReference>
<evidence type="ECO:0000256" key="7">
    <source>
        <dbReference type="ARBA" id="ARBA00048975"/>
    </source>
</evidence>
<dbReference type="GO" id="GO:0009245">
    <property type="term" value="P:lipid A biosynthetic process"/>
    <property type="evidence" value="ECO:0007669"/>
    <property type="project" value="UniProtKB-KW"/>
</dbReference>
<dbReference type="GO" id="GO:0016020">
    <property type="term" value="C:membrane"/>
    <property type="evidence" value="ECO:0007669"/>
    <property type="project" value="GOC"/>
</dbReference>
<evidence type="ECO:0000313" key="8">
    <source>
        <dbReference type="EMBL" id="ETW08370.1"/>
    </source>
</evidence>
<gene>
    <name evidence="8" type="ORF">H310_00965</name>
</gene>
<proteinExistence type="predicted"/>
<dbReference type="SUPFAM" id="SSF53756">
    <property type="entry name" value="UDP-Glycosyltransferase/glycogen phosphorylase"/>
    <property type="match status" value="1"/>
</dbReference>
<protein>
    <recommendedName>
        <fullName evidence="1">lipid-A-disaccharide synthase</fullName>
        <ecNumber evidence="1">2.4.1.182</ecNumber>
    </recommendedName>
</protein>
<dbReference type="eggNOG" id="ENOG502QTT8">
    <property type="taxonomic scope" value="Eukaryota"/>
</dbReference>